<sequence>MPTLPPRLRLSEDEEEEEMEDASDGEDHVDERATWSRSRAYEAAITNQHDLDLHSSSLVGMSSQPSKLHELIDSSTGSDYEKIESILSEMQSLQKARARLAIVETASIDTPTDGISARTRGKSRATTRGTVEQSKSTASSNQARIGGVGSILKPADKEELLSLIMTSLARKVQEADEDAWMFGVEGSSGGLGSYNYGRDELGVFE</sequence>
<keyword evidence="2" id="KW-1185">Reference proteome</keyword>
<protein>
    <submittedName>
        <fullName evidence="1">Uncharacterized protein</fullName>
    </submittedName>
</protein>
<organism evidence="1 2">
    <name type="scientific">Neophaeococcomyces mojaviensis</name>
    <dbReference type="NCBI Taxonomy" id="3383035"/>
    <lineage>
        <taxon>Eukaryota</taxon>
        <taxon>Fungi</taxon>
        <taxon>Dikarya</taxon>
        <taxon>Ascomycota</taxon>
        <taxon>Pezizomycotina</taxon>
        <taxon>Eurotiomycetes</taxon>
        <taxon>Chaetothyriomycetidae</taxon>
        <taxon>Chaetothyriales</taxon>
        <taxon>Chaetothyriales incertae sedis</taxon>
        <taxon>Neophaeococcomyces</taxon>
    </lineage>
</organism>
<proteinExistence type="predicted"/>
<accession>A0ACC3AJG5</accession>
<evidence type="ECO:0000313" key="2">
    <source>
        <dbReference type="Proteomes" id="UP001172386"/>
    </source>
</evidence>
<evidence type="ECO:0000313" key="1">
    <source>
        <dbReference type="EMBL" id="KAJ9663534.1"/>
    </source>
</evidence>
<reference evidence="1" key="1">
    <citation type="submission" date="2022-10" db="EMBL/GenBank/DDBJ databases">
        <title>Culturing micro-colonial fungi from biological soil crusts in the Mojave desert and describing Neophaeococcomyces mojavensis, and introducing the new genera and species Taxawa tesnikishii.</title>
        <authorList>
            <person name="Kurbessoian T."/>
            <person name="Stajich J.E."/>
        </authorList>
    </citation>
    <scope>NUCLEOTIDE SEQUENCE</scope>
    <source>
        <strain evidence="1">JES_112</strain>
    </source>
</reference>
<dbReference type="EMBL" id="JAPDRQ010000008">
    <property type="protein sequence ID" value="KAJ9663534.1"/>
    <property type="molecule type" value="Genomic_DNA"/>
</dbReference>
<gene>
    <name evidence="1" type="ORF">H2198_000800</name>
</gene>
<dbReference type="Proteomes" id="UP001172386">
    <property type="component" value="Unassembled WGS sequence"/>
</dbReference>
<comment type="caution">
    <text evidence="1">The sequence shown here is derived from an EMBL/GenBank/DDBJ whole genome shotgun (WGS) entry which is preliminary data.</text>
</comment>
<name>A0ACC3AJG5_9EURO</name>